<evidence type="ECO:0000313" key="11">
    <source>
        <dbReference type="Proteomes" id="UP001501095"/>
    </source>
</evidence>
<dbReference type="Proteomes" id="UP001501095">
    <property type="component" value="Unassembled WGS sequence"/>
</dbReference>
<evidence type="ECO:0000256" key="6">
    <source>
        <dbReference type="ARBA" id="ARBA00033319"/>
    </source>
</evidence>
<name>A0ABN3P6P5_9ACTN</name>
<dbReference type="InterPro" id="IPR013765">
    <property type="entry name" value="DNA_recomb/repair_RecA"/>
</dbReference>
<comment type="caution">
    <text evidence="10">The sequence shown here is derived from an EMBL/GenBank/DDBJ whole genome shotgun (WGS) entry which is preliminary data.</text>
</comment>
<dbReference type="InterPro" id="IPR027417">
    <property type="entry name" value="P-loop_NTPase"/>
</dbReference>
<dbReference type="InterPro" id="IPR049428">
    <property type="entry name" value="RecA-like_N"/>
</dbReference>
<evidence type="ECO:0000313" key="10">
    <source>
        <dbReference type="EMBL" id="GAA2555170.1"/>
    </source>
</evidence>
<feature type="region of interest" description="Disordered" evidence="7">
    <location>
        <begin position="356"/>
        <end position="415"/>
    </location>
</feature>
<feature type="domain" description="RecA family profile 1" evidence="8">
    <location>
        <begin position="44"/>
        <end position="208"/>
    </location>
</feature>
<keyword evidence="4" id="KW-0067">ATP-binding</keyword>
<comment type="similarity">
    <text evidence="1">Belongs to the RecA family.</text>
</comment>
<dbReference type="PANTHER" id="PTHR45900:SF1">
    <property type="entry name" value="MITOCHONDRIAL DNA REPAIR PROTEIN RECA HOMOLOG-RELATED"/>
    <property type="match status" value="1"/>
</dbReference>
<dbReference type="Gene3D" id="3.40.50.300">
    <property type="entry name" value="P-loop containing nucleotide triphosphate hydrolases"/>
    <property type="match status" value="1"/>
</dbReference>
<dbReference type="Pfam" id="PF00154">
    <property type="entry name" value="RecA_N"/>
    <property type="match status" value="1"/>
</dbReference>
<keyword evidence="11" id="KW-1185">Reference proteome</keyword>
<gene>
    <name evidence="10" type="ORF">GCM10010423_65460</name>
</gene>
<feature type="domain" description="RecA family profile 2" evidence="9">
    <location>
        <begin position="213"/>
        <end position="300"/>
    </location>
</feature>
<evidence type="ECO:0000259" key="9">
    <source>
        <dbReference type="PROSITE" id="PS50163"/>
    </source>
</evidence>
<evidence type="ECO:0000256" key="2">
    <source>
        <dbReference type="ARBA" id="ARBA00015553"/>
    </source>
</evidence>
<keyword evidence="5" id="KW-0233">DNA recombination</keyword>
<keyword evidence="3" id="KW-0547">Nucleotide-binding</keyword>
<dbReference type="PROSITE" id="PS50163">
    <property type="entry name" value="RECA_3"/>
    <property type="match status" value="1"/>
</dbReference>
<evidence type="ECO:0000256" key="1">
    <source>
        <dbReference type="ARBA" id="ARBA00009391"/>
    </source>
</evidence>
<dbReference type="EMBL" id="BAAATM010000022">
    <property type="protein sequence ID" value="GAA2555170.1"/>
    <property type="molecule type" value="Genomic_DNA"/>
</dbReference>
<sequence length="415" mass="45793">MPRVARKPLQRNGAAHTKSREIIGIINKAFGSEVLTTAADPRLIVRYLRTGIAPIDHLLGGGLARGRMVEVFGDYSTLKSYIGYCAIAQTQADGGMAALIDTEHAFDPEWAASLGVDLETLILWPQPNTEGPRNAERALDVAETLIRGRVDLVVFDSIAAALPRAEEEVQLSGDKNIQPARLASLMSTALRKLTAANSETAIMFINQTRINVGVMFGTNEAVPGGKAMGFYASQRLALRKSGKDTIEEDYYTFEVKDGQKKPIKKKVKKTIGTRIRATLEKSKLNQPHRDEYFTFSHETGQIDTWYWLATQAIELGVVDYQGGWWWVRTNEDPKKMRLSDFRGAVDEEELLKLMAKRTQKPLVSPGKSLPARSKVASQNGKSSSAKVPASTRTRGQAASKTTVVTRKTSTRSKTR</sequence>
<evidence type="ECO:0000256" key="4">
    <source>
        <dbReference type="ARBA" id="ARBA00022840"/>
    </source>
</evidence>
<reference evidence="10 11" key="1">
    <citation type="journal article" date="2019" name="Int. J. Syst. Evol. Microbiol.">
        <title>The Global Catalogue of Microorganisms (GCM) 10K type strain sequencing project: providing services to taxonomists for standard genome sequencing and annotation.</title>
        <authorList>
            <consortium name="The Broad Institute Genomics Platform"/>
            <consortium name="The Broad Institute Genome Sequencing Center for Infectious Disease"/>
            <person name="Wu L."/>
            <person name="Ma J."/>
        </authorList>
    </citation>
    <scope>NUCLEOTIDE SEQUENCE [LARGE SCALE GENOMIC DNA]</scope>
    <source>
        <strain evidence="10 11">JCM 6924</strain>
    </source>
</reference>
<accession>A0ABN3P6P5</accession>
<evidence type="ECO:0000256" key="5">
    <source>
        <dbReference type="ARBA" id="ARBA00023172"/>
    </source>
</evidence>
<dbReference type="RefSeq" id="WP_344543058.1">
    <property type="nucleotide sequence ID" value="NZ_BAAATM010000022.1"/>
</dbReference>
<evidence type="ECO:0000256" key="3">
    <source>
        <dbReference type="ARBA" id="ARBA00022741"/>
    </source>
</evidence>
<dbReference type="PANTHER" id="PTHR45900">
    <property type="entry name" value="RECA"/>
    <property type="match status" value="1"/>
</dbReference>
<dbReference type="InterPro" id="IPR020587">
    <property type="entry name" value="RecA_monomer-monomer_interface"/>
</dbReference>
<organism evidence="10 11">
    <name type="scientific">Streptomyces levis</name>
    <dbReference type="NCBI Taxonomy" id="285566"/>
    <lineage>
        <taxon>Bacteria</taxon>
        <taxon>Bacillati</taxon>
        <taxon>Actinomycetota</taxon>
        <taxon>Actinomycetes</taxon>
        <taxon>Kitasatosporales</taxon>
        <taxon>Streptomycetaceae</taxon>
        <taxon>Streptomyces</taxon>
    </lineage>
</organism>
<evidence type="ECO:0000256" key="7">
    <source>
        <dbReference type="SAM" id="MobiDB-lite"/>
    </source>
</evidence>
<dbReference type="InterPro" id="IPR020588">
    <property type="entry name" value="RecA_ATP-bd"/>
</dbReference>
<dbReference type="PRINTS" id="PR00142">
    <property type="entry name" value="RECA"/>
</dbReference>
<protein>
    <recommendedName>
        <fullName evidence="2">Protein RecA</fullName>
    </recommendedName>
    <alternativeName>
        <fullName evidence="6">Recombinase A</fullName>
    </alternativeName>
</protein>
<feature type="compositionally biased region" description="Polar residues" evidence="7">
    <location>
        <begin position="375"/>
        <end position="398"/>
    </location>
</feature>
<evidence type="ECO:0000259" key="8">
    <source>
        <dbReference type="PROSITE" id="PS50162"/>
    </source>
</evidence>
<dbReference type="SUPFAM" id="SSF52540">
    <property type="entry name" value="P-loop containing nucleoside triphosphate hydrolases"/>
    <property type="match status" value="1"/>
</dbReference>
<dbReference type="PROSITE" id="PS50162">
    <property type="entry name" value="RECA_2"/>
    <property type="match status" value="1"/>
</dbReference>
<proteinExistence type="inferred from homology"/>